<dbReference type="Proteomes" id="UP001372338">
    <property type="component" value="Unassembled WGS sequence"/>
</dbReference>
<comment type="caution">
    <text evidence="1">The sequence shown here is derived from an EMBL/GenBank/DDBJ whole genome shotgun (WGS) entry which is preliminary data.</text>
</comment>
<gene>
    <name evidence="1" type="ORF">RIF29_29412</name>
</gene>
<protein>
    <submittedName>
        <fullName evidence="1">Uncharacterized protein</fullName>
    </submittedName>
</protein>
<name>A0AAN9HTW6_CROPI</name>
<accession>A0AAN9HTW6</accession>
<evidence type="ECO:0000313" key="2">
    <source>
        <dbReference type="Proteomes" id="UP001372338"/>
    </source>
</evidence>
<organism evidence="1 2">
    <name type="scientific">Crotalaria pallida</name>
    <name type="common">Smooth rattlebox</name>
    <name type="synonym">Crotalaria striata</name>
    <dbReference type="NCBI Taxonomy" id="3830"/>
    <lineage>
        <taxon>Eukaryota</taxon>
        <taxon>Viridiplantae</taxon>
        <taxon>Streptophyta</taxon>
        <taxon>Embryophyta</taxon>
        <taxon>Tracheophyta</taxon>
        <taxon>Spermatophyta</taxon>
        <taxon>Magnoliopsida</taxon>
        <taxon>eudicotyledons</taxon>
        <taxon>Gunneridae</taxon>
        <taxon>Pentapetalae</taxon>
        <taxon>rosids</taxon>
        <taxon>fabids</taxon>
        <taxon>Fabales</taxon>
        <taxon>Fabaceae</taxon>
        <taxon>Papilionoideae</taxon>
        <taxon>50 kb inversion clade</taxon>
        <taxon>genistoids sensu lato</taxon>
        <taxon>core genistoids</taxon>
        <taxon>Crotalarieae</taxon>
        <taxon>Crotalaria</taxon>
    </lineage>
</organism>
<dbReference type="EMBL" id="JAYWIO010000006">
    <property type="protein sequence ID" value="KAK7255983.1"/>
    <property type="molecule type" value="Genomic_DNA"/>
</dbReference>
<dbReference type="AlphaFoldDB" id="A0AAN9HTW6"/>
<sequence length="94" mass="10594">MLPFLKPSLRPLPFLSTAWTSAATLQPPSSLLSHVAALAPLNTYREAKRMAFMDVIVVVKGRDEDVRSSAEELRTKTNKMAQLYVDSFLLFLRK</sequence>
<reference evidence="1 2" key="1">
    <citation type="submission" date="2024-01" db="EMBL/GenBank/DDBJ databases">
        <title>The genomes of 5 underutilized Papilionoideae crops provide insights into root nodulation and disease resistanc.</title>
        <authorList>
            <person name="Yuan L."/>
        </authorList>
    </citation>
    <scope>NUCLEOTIDE SEQUENCE [LARGE SCALE GENOMIC DNA]</scope>
    <source>
        <strain evidence="1">ZHUSHIDOU_FW_LH</strain>
        <tissue evidence="1">Leaf</tissue>
    </source>
</reference>
<proteinExistence type="predicted"/>
<keyword evidence="2" id="KW-1185">Reference proteome</keyword>
<evidence type="ECO:0000313" key="1">
    <source>
        <dbReference type="EMBL" id="KAK7255983.1"/>
    </source>
</evidence>